<proteinExistence type="predicted"/>
<feature type="region of interest" description="Disordered" evidence="1">
    <location>
        <begin position="33"/>
        <end position="60"/>
    </location>
</feature>
<accession>A0A927B7B7</accession>
<name>A0A927B7B7_9BACT</name>
<evidence type="ECO:0000256" key="1">
    <source>
        <dbReference type="SAM" id="MobiDB-lite"/>
    </source>
</evidence>
<dbReference type="Proteomes" id="UP000653797">
    <property type="component" value="Unassembled WGS sequence"/>
</dbReference>
<evidence type="ECO:0000313" key="3">
    <source>
        <dbReference type="Proteomes" id="UP000653797"/>
    </source>
</evidence>
<sequence length="60" mass="6788">MIKEPKDIDFSTSGRQLTKEDFALISQWIAADKKKQVVGQAKNPRRRQKDLAQSGDNGQD</sequence>
<evidence type="ECO:0000313" key="2">
    <source>
        <dbReference type="EMBL" id="MBD2756704.1"/>
    </source>
</evidence>
<gene>
    <name evidence="2" type="ORF">IC230_27735</name>
</gene>
<keyword evidence="3" id="KW-1185">Reference proteome</keyword>
<comment type="caution">
    <text evidence="2">The sequence shown here is derived from an EMBL/GenBank/DDBJ whole genome shotgun (WGS) entry which is preliminary data.</text>
</comment>
<organism evidence="2 3">
    <name type="scientific">Spirosoma validum</name>
    <dbReference type="NCBI Taxonomy" id="2771355"/>
    <lineage>
        <taxon>Bacteria</taxon>
        <taxon>Pseudomonadati</taxon>
        <taxon>Bacteroidota</taxon>
        <taxon>Cytophagia</taxon>
        <taxon>Cytophagales</taxon>
        <taxon>Cytophagaceae</taxon>
        <taxon>Spirosoma</taxon>
    </lineage>
</organism>
<dbReference type="EMBL" id="JACXAA010000014">
    <property type="protein sequence ID" value="MBD2756704.1"/>
    <property type="molecule type" value="Genomic_DNA"/>
</dbReference>
<protein>
    <submittedName>
        <fullName evidence="2">Uncharacterized protein</fullName>
    </submittedName>
</protein>
<dbReference type="AlphaFoldDB" id="A0A927B7B7"/>
<reference evidence="2" key="1">
    <citation type="submission" date="2020-09" db="EMBL/GenBank/DDBJ databases">
        <authorList>
            <person name="Kim M.K."/>
        </authorList>
    </citation>
    <scope>NUCLEOTIDE SEQUENCE</scope>
    <source>
        <strain evidence="2">BT704</strain>
    </source>
</reference>
<dbReference type="RefSeq" id="WP_191042330.1">
    <property type="nucleotide sequence ID" value="NZ_JACXAA010000014.1"/>
</dbReference>